<dbReference type="EMBL" id="KN847904">
    <property type="protein sequence ID" value="KIR39934.1"/>
    <property type="molecule type" value="Genomic_DNA"/>
</dbReference>
<sequence length="131" mass="14835">MSFFNESAAPSPMMLPRAQIGKDDEPSAVRINVSEDNTTVLSGHNTQISINPSPSFDTVRACYQYFVARQRKHGRSQYIPTFSEEARGERGGRRTVRGVREREDDEQTTEDHETILAYGASMFYEVRASLQ</sequence>
<feature type="compositionally biased region" description="Basic and acidic residues" evidence="1">
    <location>
        <begin position="85"/>
        <end position="102"/>
    </location>
</feature>
<feature type="region of interest" description="Disordered" evidence="1">
    <location>
        <begin position="1"/>
        <end position="23"/>
    </location>
</feature>
<name>A0A0D0V0D3_9TREE</name>
<gene>
    <name evidence="2" type="ORF">I313_03853</name>
</gene>
<evidence type="ECO:0000313" key="2">
    <source>
        <dbReference type="EMBL" id="KIR39934.1"/>
    </source>
</evidence>
<feature type="region of interest" description="Disordered" evidence="1">
    <location>
        <begin position="85"/>
        <end position="111"/>
    </location>
</feature>
<reference evidence="2 3" key="1">
    <citation type="submission" date="2015-01" db="EMBL/GenBank/DDBJ databases">
        <title>The Genome Sequence of Cryptococcus gattii Ram5.</title>
        <authorList>
            <consortium name="The Broad Institute Genomics Platform"/>
            <person name="Cuomo C."/>
            <person name="Litvintseva A."/>
            <person name="Chen Y."/>
            <person name="Heitman J."/>
            <person name="Sun S."/>
            <person name="Springer D."/>
            <person name="Dromer F."/>
            <person name="Young S."/>
            <person name="Zeng Q."/>
            <person name="Gargeya S."/>
            <person name="Abouelleil A."/>
            <person name="Alvarado L."/>
            <person name="Chapman S.B."/>
            <person name="Gainer-Dewar J."/>
            <person name="Goldberg J."/>
            <person name="Griggs A."/>
            <person name="Gujja S."/>
            <person name="Hansen M."/>
            <person name="Howarth C."/>
            <person name="Imamovic A."/>
            <person name="Larimer J."/>
            <person name="Murphy C."/>
            <person name="Naylor J."/>
            <person name="Pearson M."/>
            <person name="Priest M."/>
            <person name="Roberts A."/>
            <person name="Saif S."/>
            <person name="Shea T."/>
            <person name="Sykes S."/>
            <person name="Wortman J."/>
            <person name="Nusbaum C."/>
            <person name="Birren B."/>
        </authorList>
    </citation>
    <scope>NUCLEOTIDE SEQUENCE [LARGE SCALE GENOMIC DNA]</scope>
    <source>
        <strain evidence="2 3">Ram5</strain>
    </source>
</reference>
<protein>
    <submittedName>
        <fullName evidence="2">Uncharacterized protein</fullName>
    </submittedName>
</protein>
<proteinExistence type="predicted"/>
<dbReference type="Proteomes" id="UP000053392">
    <property type="component" value="Unassembled WGS sequence"/>
</dbReference>
<dbReference type="OrthoDB" id="2638305at2759"/>
<keyword evidence="3" id="KW-1185">Reference proteome</keyword>
<evidence type="ECO:0000256" key="1">
    <source>
        <dbReference type="SAM" id="MobiDB-lite"/>
    </source>
</evidence>
<organism evidence="2 3">
    <name type="scientific">Cryptococcus deuterogattii Ram5</name>
    <dbReference type="NCBI Taxonomy" id="1296110"/>
    <lineage>
        <taxon>Eukaryota</taxon>
        <taxon>Fungi</taxon>
        <taxon>Dikarya</taxon>
        <taxon>Basidiomycota</taxon>
        <taxon>Agaricomycotina</taxon>
        <taxon>Tremellomycetes</taxon>
        <taxon>Tremellales</taxon>
        <taxon>Cryptococcaceae</taxon>
        <taxon>Cryptococcus</taxon>
        <taxon>Cryptococcus gattii species complex</taxon>
    </lineage>
</organism>
<dbReference type="HOGENOM" id="CLU_1927509_0_0_1"/>
<evidence type="ECO:0000313" key="3">
    <source>
        <dbReference type="Proteomes" id="UP000053392"/>
    </source>
</evidence>
<dbReference type="AlphaFoldDB" id="A0A0D0V0D3"/>
<accession>A0A0D0V0D3</accession>